<accession>A0ABT7UYY4</accession>
<gene>
    <name evidence="3" type="ORF">QUW44_07055</name>
</gene>
<sequence>MIGRLRIVRKALGIDKSLTTHIFRYSHVSKLAGLGALLYIIQNRVGHADSETTRDIYLHVTQTAKGK</sequence>
<dbReference type="PROSITE" id="PS51898">
    <property type="entry name" value="TYR_RECOMBINASE"/>
    <property type="match status" value="1"/>
</dbReference>
<reference evidence="3 4" key="2">
    <citation type="submission" date="2023-06" db="EMBL/GenBank/DDBJ databases">
        <authorList>
            <person name="Zeman M."/>
            <person name="Kubasova T."/>
            <person name="Jahodarova E."/>
            <person name="Nykrynova M."/>
            <person name="Rychlik I."/>
        </authorList>
    </citation>
    <scope>NUCLEOTIDE SEQUENCE [LARGE SCALE GENOMIC DNA]</scope>
    <source>
        <strain evidence="3 4">161_Gplus</strain>
    </source>
</reference>
<dbReference type="Proteomes" id="UP001529343">
    <property type="component" value="Unassembled WGS sequence"/>
</dbReference>
<feature type="domain" description="Tyr recombinase" evidence="2">
    <location>
        <begin position="1"/>
        <end position="67"/>
    </location>
</feature>
<organism evidence="3 4">
    <name type="scientific">Limosilactobacillus pontis</name>
    <dbReference type="NCBI Taxonomy" id="35787"/>
    <lineage>
        <taxon>Bacteria</taxon>
        <taxon>Bacillati</taxon>
        <taxon>Bacillota</taxon>
        <taxon>Bacilli</taxon>
        <taxon>Lactobacillales</taxon>
        <taxon>Lactobacillaceae</taxon>
        <taxon>Limosilactobacillus</taxon>
    </lineage>
</organism>
<evidence type="ECO:0000259" key="2">
    <source>
        <dbReference type="PROSITE" id="PS51898"/>
    </source>
</evidence>
<keyword evidence="4" id="KW-1185">Reference proteome</keyword>
<dbReference type="Pfam" id="PF00589">
    <property type="entry name" value="Phage_integrase"/>
    <property type="match status" value="1"/>
</dbReference>
<protein>
    <submittedName>
        <fullName evidence="3">Tyrosine-type recombinase/integrase</fullName>
    </submittedName>
</protein>
<evidence type="ECO:0000313" key="3">
    <source>
        <dbReference type="EMBL" id="MDM8266910.1"/>
    </source>
</evidence>
<evidence type="ECO:0000313" key="4">
    <source>
        <dbReference type="Proteomes" id="UP001529343"/>
    </source>
</evidence>
<dbReference type="RefSeq" id="WP_289576846.1">
    <property type="nucleotide sequence ID" value="NZ_JAUDDW010000027.1"/>
</dbReference>
<name>A0ABT7UYY4_9LACO</name>
<comment type="caution">
    <text evidence="3">The sequence shown here is derived from an EMBL/GenBank/DDBJ whole genome shotgun (WGS) entry which is preliminary data.</text>
</comment>
<dbReference type="SUPFAM" id="SSF56349">
    <property type="entry name" value="DNA breaking-rejoining enzymes"/>
    <property type="match status" value="1"/>
</dbReference>
<dbReference type="Gene3D" id="1.10.443.10">
    <property type="entry name" value="Intergrase catalytic core"/>
    <property type="match status" value="1"/>
</dbReference>
<dbReference type="InterPro" id="IPR013762">
    <property type="entry name" value="Integrase-like_cat_sf"/>
</dbReference>
<dbReference type="InterPro" id="IPR002104">
    <property type="entry name" value="Integrase_catalytic"/>
</dbReference>
<reference evidence="4" key="1">
    <citation type="submission" date="2023-06" db="EMBL/GenBank/DDBJ databases">
        <title>Identification and characterization of horizontal gene transfer across gut microbiota members of farm animals based on homology search.</title>
        <authorList>
            <person name="Zeman M."/>
            <person name="Kubasova T."/>
            <person name="Jahodarova E."/>
            <person name="Nykrynova M."/>
            <person name="Rychlik I."/>
        </authorList>
    </citation>
    <scope>NUCLEOTIDE SEQUENCE [LARGE SCALE GENOMIC DNA]</scope>
    <source>
        <strain evidence="4">161_Gplus</strain>
    </source>
</reference>
<dbReference type="InterPro" id="IPR011010">
    <property type="entry name" value="DNA_brk_join_enz"/>
</dbReference>
<proteinExistence type="predicted"/>
<evidence type="ECO:0000256" key="1">
    <source>
        <dbReference type="ARBA" id="ARBA00023172"/>
    </source>
</evidence>
<keyword evidence="1" id="KW-0233">DNA recombination</keyword>
<dbReference type="EMBL" id="JAUDDW010000027">
    <property type="protein sequence ID" value="MDM8266910.1"/>
    <property type="molecule type" value="Genomic_DNA"/>
</dbReference>